<evidence type="ECO:0000313" key="1">
    <source>
        <dbReference type="EMBL" id="SFD04296.1"/>
    </source>
</evidence>
<reference evidence="1 2" key="1">
    <citation type="submission" date="2016-10" db="EMBL/GenBank/DDBJ databases">
        <authorList>
            <person name="de Groot N.N."/>
        </authorList>
    </citation>
    <scope>NUCLEOTIDE SEQUENCE [LARGE SCALE GENOMIC DNA]</scope>
    <source>
        <strain evidence="1 2">DSM 6793</strain>
    </source>
</reference>
<feature type="non-terminal residue" evidence="1">
    <location>
        <position position="1"/>
    </location>
</feature>
<proteinExistence type="predicted"/>
<gene>
    <name evidence="1" type="ORF">SAMN05421780_1361</name>
</gene>
<keyword evidence="2" id="KW-1185">Reference proteome</keyword>
<protein>
    <submittedName>
        <fullName evidence="1">Uncharacterized protein</fullName>
    </submittedName>
</protein>
<evidence type="ECO:0000313" key="2">
    <source>
        <dbReference type="Proteomes" id="UP000199514"/>
    </source>
</evidence>
<dbReference type="EMBL" id="FOLE01000036">
    <property type="protein sequence ID" value="SFD04296.1"/>
    <property type="molecule type" value="Genomic_DNA"/>
</dbReference>
<accession>A0A1I1P3Q1</accession>
<dbReference type="AlphaFoldDB" id="A0A1I1P3Q1"/>
<sequence>KLKKVSAKQYTTVILVGISNASDVLKNTMLPDIDLKESLPPLFGDARPNYSYELSHYFVFAPDEQGAWSIPRQIPDGTIIGFSIYRYDPNSYQTFRTFYQVPFRDSIYQFTLDVVDTINRHNPIPNYSATVAYEQFNLVYDPDGNVWEASQPSLGKPLVPALYSATQTYQAGDYVRDADEYVYRCLVSGTVGQAPPNTTYWIEEDYPFWLMVATAANVEYGLFINQTSPHIYRYDWPNKDYTIKAELVSLISFRLLDNTNATPYPIDTYLSLFFNPSLGLDNQGNTTIDASLPTNGSCFTGQHFDGNTIADPLPYNVSNYLDRKLKVFFPETSHTFYPIYNPTGTDRESYEGYVNDFSMVGFYLKEDYYASPQLFLFHILNRIAQHIGYTLDYSAFDVPEYQDFLQTTVYNNHSFDTLINAIFAQDKHHVPVTEIDLSGHVPAVTLGQFLNAIRTALGIHID</sequence>
<name>A0A1I1P3Q1_9BACT</name>
<dbReference type="RefSeq" id="WP_177200018.1">
    <property type="nucleotide sequence ID" value="NZ_FOLE01000036.1"/>
</dbReference>
<feature type="non-terminal residue" evidence="1">
    <location>
        <position position="462"/>
    </location>
</feature>
<organism evidence="1 2">
    <name type="scientific">Flexibacter flexilis DSM 6793</name>
    <dbReference type="NCBI Taxonomy" id="927664"/>
    <lineage>
        <taxon>Bacteria</taxon>
        <taxon>Pseudomonadati</taxon>
        <taxon>Bacteroidota</taxon>
        <taxon>Cytophagia</taxon>
        <taxon>Cytophagales</taxon>
        <taxon>Flexibacteraceae</taxon>
        <taxon>Flexibacter</taxon>
    </lineage>
</organism>
<dbReference type="Proteomes" id="UP000199514">
    <property type="component" value="Unassembled WGS sequence"/>
</dbReference>